<sequence>MKQLKKDLEAISKKLKQLTLKAEKIANKLNKLDKAKPVKAKPVKKSKAKAKPKTTKKPVKVSAAATVLAVIKRSRKGVDVATLKSKAGIGSTTLNSIIYRLKKNGKIKSGGRGIYVKA</sequence>
<dbReference type="EMBL" id="JACNJD010000308">
    <property type="protein sequence ID" value="MBC8178737.1"/>
    <property type="molecule type" value="Genomic_DNA"/>
</dbReference>
<protein>
    <recommendedName>
        <fullName evidence="5">Replication protein A C-terminal domain-containing protein</fullName>
    </recommendedName>
</protein>
<comment type="caution">
    <text evidence="3">The sequence shown here is derived from an EMBL/GenBank/DDBJ whole genome shotgun (WGS) entry which is preliminary data.</text>
</comment>
<name>A0A8J6N251_9DELT</name>
<dbReference type="Proteomes" id="UP000650524">
    <property type="component" value="Unassembled WGS sequence"/>
</dbReference>
<evidence type="ECO:0000256" key="2">
    <source>
        <dbReference type="SAM" id="MobiDB-lite"/>
    </source>
</evidence>
<keyword evidence="1" id="KW-0175">Coiled coil</keyword>
<feature type="region of interest" description="Disordered" evidence="2">
    <location>
        <begin position="36"/>
        <end position="57"/>
    </location>
</feature>
<evidence type="ECO:0008006" key="5">
    <source>
        <dbReference type="Google" id="ProtNLM"/>
    </source>
</evidence>
<evidence type="ECO:0000313" key="4">
    <source>
        <dbReference type="Proteomes" id="UP000650524"/>
    </source>
</evidence>
<organism evidence="3 4">
    <name type="scientific">Candidatus Desulfacyla euxinica</name>
    <dbReference type="NCBI Taxonomy" id="2841693"/>
    <lineage>
        <taxon>Bacteria</taxon>
        <taxon>Deltaproteobacteria</taxon>
        <taxon>Candidatus Desulfacyla</taxon>
    </lineage>
</organism>
<evidence type="ECO:0000313" key="3">
    <source>
        <dbReference type="EMBL" id="MBC8178737.1"/>
    </source>
</evidence>
<accession>A0A8J6N251</accession>
<feature type="coiled-coil region" evidence="1">
    <location>
        <begin position="1"/>
        <end position="35"/>
    </location>
</feature>
<gene>
    <name evidence="3" type="ORF">H8E19_15135</name>
</gene>
<evidence type="ECO:0000256" key="1">
    <source>
        <dbReference type="SAM" id="Coils"/>
    </source>
</evidence>
<dbReference type="AlphaFoldDB" id="A0A8J6N251"/>
<reference evidence="3 4" key="1">
    <citation type="submission" date="2020-08" db="EMBL/GenBank/DDBJ databases">
        <title>Bridging the membrane lipid divide: bacteria of the FCB group superphylum have the potential to synthesize archaeal ether lipids.</title>
        <authorList>
            <person name="Villanueva L."/>
            <person name="Von Meijenfeldt F.A.B."/>
            <person name="Westbye A.B."/>
            <person name="Yadav S."/>
            <person name="Hopmans E.C."/>
            <person name="Dutilh B.E."/>
            <person name="Sinninghe Damste J.S."/>
        </authorList>
    </citation>
    <scope>NUCLEOTIDE SEQUENCE [LARGE SCALE GENOMIC DNA]</scope>
    <source>
        <strain evidence="3">NIOZ-UU27</strain>
    </source>
</reference>
<proteinExistence type="predicted"/>
<feature type="compositionally biased region" description="Basic residues" evidence="2">
    <location>
        <begin position="37"/>
        <end position="57"/>
    </location>
</feature>